<keyword evidence="2" id="KW-1185">Reference proteome</keyword>
<accession>A0A016SKW1</accession>
<comment type="caution">
    <text evidence="1">The sequence shown here is derived from an EMBL/GenBank/DDBJ whole genome shotgun (WGS) entry which is preliminary data.</text>
</comment>
<dbReference type="EMBL" id="JARK01001543">
    <property type="protein sequence ID" value="EYB91275.1"/>
    <property type="molecule type" value="Genomic_DNA"/>
</dbReference>
<proteinExistence type="predicted"/>
<sequence length="76" mass="8790">MNLMSASPRIALSITSSHRWFAWLAFHESYLGKSLVGFRKTNLQSLKNTQTFLYRPLYCRTVALYFLTTDLKTGLI</sequence>
<protein>
    <submittedName>
        <fullName evidence="1">Uncharacterized protein</fullName>
    </submittedName>
</protein>
<dbReference type="Proteomes" id="UP000024635">
    <property type="component" value="Unassembled WGS sequence"/>
</dbReference>
<evidence type="ECO:0000313" key="1">
    <source>
        <dbReference type="EMBL" id="EYB91275.1"/>
    </source>
</evidence>
<dbReference type="AlphaFoldDB" id="A0A016SKW1"/>
<evidence type="ECO:0000313" key="2">
    <source>
        <dbReference type="Proteomes" id="UP000024635"/>
    </source>
</evidence>
<name>A0A016SKW1_9BILA</name>
<reference evidence="2" key="1">
    <citation type="journal article" date="2015" name="Nat. Genet.">
        <title>The genome and transcriptome of the zoonotic hookworm Ancylostoma ceylanicum identify infection-specific gene families.</title>
        <authorList>
            <person name="Schwarz E.M."/>
            <person name="Hu Y."/>
            <person name="Antoshechkin I."/>
            <person name="Miller M.M."/>
            <person name="Sternberg P.W."/>
            <person name="Aroian R.V."/>
        </authorList>
    </citation>
    <scope>NUCLEOTIDE SEQUENCE</scope>
    <source>
        <strain evidence="2">HY135</strain>
    </source>
</reference>
<organism evidence="1 2">
    <name type="scientific">Ancylostoma ceylanicum</name>
    <dbReference type="NCBI Taxonomy" id="53326"/>
    <lineage>
        <taxon>Eukaryota</taxon>
        <taxon>Metazoa</taxon>
        <taxon>Ecdysozoa</taxon>
        <taxon>Nematoda</taxon>
        <taxon>Chromadorea</taxon>
        <taxon>Rhabditida</taxon>
        <taxon>Rhabditina</taxon>
        <taxon>Rhabditomorpha</taxon>
        <taxon>Strongyloidea</taxon>
        <taxon>Ancylostomatidae</taxon>
        <taxon>Ancylostomatinae</taxon>
        <taxon>Ancylostoma</taxon>
    </lineage>
</organism>
<gene>
    <name evidence="1" type="primary">Acey_s0207.g2003</name>
    <name evidence="1" type="ORF">Y032_0207g2003</name>
</gene>